<dbReference type="OrthoDB" id="4565797at2"/>
<name>A0A4Q7ZK20_9ACTN</name>
<accession>A0A4Q7ZK20</accession>
<dbReference type="AlphaFoldDB" id="A0A4Q7ZK20"/>
<protein>
    <submittedName>
        <fullName evidence="1">DUF3085 family protein</fullName>
    </submittedName>
</protein>
<evidence type="ECO:0000313" key="2">
    <source>
        <dbReference type="Proteomes" id="UP000292564"/>
    </source>
</evidence>
<dbReference type="RefSeq" id="WP_130510054.1">
    <property type="nucleotide sequence ID" value="NZ_SHKY01000001.1"/>
</dbReference>
<organism evidence="1 2">
    <name type="scientific">Krasilnikovia cinnamomea</name>
    <dbReference type="NCBI Taxonomy" id="349313"/>
    <lineage>
        <taxon>Bacteria</taxon>
        <taxon>Bacillati</taxon>
        <taxon>Actinomycetota</taxon>
        <taxon>Actinomycetes</taxon>
        <taxon>Micromonosporales</taxon>
        <taxon>Micromonosporaceae</taxon>
        <taxon>Krasilnikovia</taxon>
    </lineage>
</organism>
<keyword evidence="2" id="KW-1185">Reference proteome</keyword>
<comment type="caution">
    <text evidence="1">The sequence shown here is derived from an EMBL/GenBank/DDBJ whole genome shotgun (WGS) entry which is preliminary data.</text>
</comment>
<proteinExistence type="predicted"/>
<gene>
    <name evidence="1" type="ORF">EV385_3070</name>
</gene>
<dbReference type="Pfam" id="PF11284">
    <property type="entry name" value="DUF3085"/>
    <property type="match status" value="1"/>
</dbReference>
<dbReference type="Proteomes" id="UP000292564">
    <property type="component" value="Unassembled WGS sequence"/>
</dbReference>
<dbReference type="InterPro" id="IPR021436">
    <property type="entry name" value="DUF3085"/>
</dbReference>
<evidence type="ECO:0000313" key="1">
    <source>
        <dbReference type="EMBL" id="RZU51260.1"/>
    </source>
</evidence>
<sequence>MADTTDLYFDLALALRLAEHANAAPQHAPSFSEHQEGTTCPGGLVWVSDQGTYLMSTGQPKIPGDDGTPNLIAYAHGWEPDDEHPSAADTHIGGDDFAEHLHLHEPLGPRSASLLDLLRRGATQGFRHLVLKVTETTVAVTVSRTRPDDA</sequence>
<reference evidence="1 2" key="1">
    <citation type="submission" date="2019-02" db="EMBL/GenBank/DDBJ databases">
        <title>Sequencing the genomes of 1000 actinobacteria strains.</title>
        <authorList>
            <person name="Klenk H.-P."/>
        </authorList>
    </citation>
    <scope>NUCLEOTIDE SEQUENCE [LARGE SCALE GENOMIC DNA]</scope>
    <source>
        <strain evidence="1 2">DSM 45162</strain>
    </source>
</reference>
<dbReference type="EMBL" id="SHKY01000001">
    <property type="protein sequence ID" value="RZU51260.1"/>
    <property type="molecule type" value="Genomic_DNA"/>
</dbReference>